<dbReference type="EMBL" id="PZQS01000006">
    <property type="protein sequence ID" value="PVD28432.1"/>
    <property type="molecule type" value="Genomic_DNA"/>
</dbReference>
<dbReference type="SMART" id="SM00238">
    <property type="entry name" value="BIR"/>
    <property type="match status" value="1"/>
</dbReference>
<organism evidence="1 2">
    <name type="scientific">Pomacea canaliculata</name>
    <name type="common">Golden apple snail</name>
    <dbReference type="NCBI Taxonomy" id="400727"/>
    <lineage>
        <taxon>Eukaryota</taxon>
        <taxon>Metazoa</taxon>
        <taxon>Spiralia</taxon>
        <taxon>Lophotrochozoa</taxon>
        <taxon>Mollusca</taxon>
        <taxon>Gastropoda</taxon>
        <taxon>Caenogastropoda</taxon>
        <taxon>Architaenioglossa</taxon>
        <taxon>Ampullarioidea</taxon>
        <taxon>Ampullariidae</taxon>
        <taxon>Pomacea</taxon>
    </lineage>
</organism>
<dbReference type="PROSITE" id="PS50143">
    <property type="entry name" value="BIR_REPEAT_2"/>
    <property type="match status" value="1"/>
</dbReference>
<evidence type="ECO:0000313" key="1">
    <source>
        <dbReference type="EMBL" id="PVD28432.1"/>
    </source>
</evidence>
<proteinExistence type="predicted"/>
<name>A0A2T7P4T5_POMCA</name>
<sequence length="206" mass="23099">MAVAASSRQAAGDRRSWPIQSKQQHLLRSRTCFEAEDVCIIPESFIAKPADFHKVDCVSLIQQDFGAESNSVLAYELVNVTDYEGNTESGRRPSHCKQRYAIPDHRGRCHSFQDSWLGPPANLMAECGLYKMSEDSATCYRCGITLRSLTPTTCIWTHHRQFAPCCRHLQRAKSCNPTHLEGGQQRFIRHLSASDAEDSGIQVSRG</sequence>
<dbReference type="AlphaFoldDB" id="A0A2T7P4T5"/>
<dbReference type="InterPro" id="IPR001370">
    <property type="entry name" value="BIR_rpt"/>
</dbReference>
<protein>
    <submittedName>
        <fullName evidence="1">Uncharacterized protein</fullName>
    </submittedName>
</protein>
<dbReference type="SUPFAM" id="SSF57924">
    <property type="entry name" value="Inhibitor of apoptosis (IAP) repeat"/>
    <property type="match status" value="1"/>
</dbReference>
<evidence type="ECO:0000313" key="2">
    <source>
        <dbReference type="Proteomes" id="UP000245119"/>
    </source>
</evidence>
<keyword evidence="2" id="KW-1185">Reference proteome</keyword>
<accession>A0A2T7P4T5</accession>
<reference evidence="1 2" key="1">
    <citation type="submission" date="2018-04" db="EMBL/GenBank/DDBJ databases">
        <title>The genome of golden apple snail Pomacea canaliculata provides insight into stress tolerance and invasive adaptation.</title>
        <authorList>
            <person name="Liu C."/>
            <person name="Liu B."/>
            <person name="Ren Y."/>
            <person name="Zhang Y."/>
            <person name="Wang H."/>
            <person name="Li S."/>
            <person name="Jiang F."/>
            <person name="Yin L."/>
            <person name="Zhang G."/>
            <person name="Qian W."/>
            <person name="Fan W."/>
        </authorList>
    </citation>
    <scope>NUCLEOTIDE SEQUENCE [LARGE SCALE GENOMIC DNA]</scope>
    <source>
        <strain evidence="1">SZHN2017</strain>
        <tissue evidence="1">Muscle</tissue>
    </source>
</reference>
<dbReference type="Gene3D" id="1.10.1170.10">
    <property type="entry name" value="Inhibitor Of Apoptosis Protein (2mihbC-IAP-1), Chain A"/>
    <property type="match status" value="1"/>
</dbReference>
<comment type="caution">
    <text evidence="1">The sequence shown here is derived from an EMBL/GenBank/DDBJ whole genome shotgun (WGS) entry which is preliminary data.</text>
</comment>
<dbReference type="Proteomes" id="UP000245119">
    <property type="component" value="Linkage Group LG6"/>
</dbReference>
<dbReference type="Pfam" id="PF00653">
    <property type="entry name" value="BIR"/>
    <property type="match status" value="1"/>
</dbReference>
<gene>
    <name evidence="1" type="ORF">C0Q70_11019</name>
</gene>